<sequence>KGGVTAYQSSDIRLKQDLRKLDYLGIIKAMGGTFGFAWKKDNTRSIGWIAQHVLCNPHLKDIVETDEKGYYKINYWSPKLIATAFGAIEQVGDEVSRLKARVVFLESEVQRLSGDKKDCNKKRLDNKNINSLN</sequence>
<feature type="non-terminal residue" evidence="3">
    <location>
        <position position="1"/>
    </location>
</feature>
<keyword evidence="1" id="KW-0175">Coiled coil</keyword>
<feature type="domain" description="Peptidase S74" evidence="2">
    <location>
        <begin position="10"/>
        <end position="53"/>
    </location>
</feature>
<evidence type="ECO:0000256" key="1">
    <source>
        <dbReference type="SAM" id="Coils"/>
    </source>
</evidence>
<dbReference type="Proteomes" id="UP000406735">
    <property type="component" value="Unassembled WGS sequence"/>
</dbReference>
<protein>
    <submittedName>
        <fullName evidence="3">Tail fiber domain-containing protein</fullName>
    </submittedName>
</protein>
<dbReference type="Pfam" id="PF13884">
    <property type="entry name" value="Peptidase_S74"/>
    <property type="match status" value="1"/>
</dbReference>
<accession>A0A843Y5H6</accession>
<organism evidence="3 4">
    <name type="scientific">Segatella copri</name>
    <dbReference type="NCBI Taxonomy" id="165179"/>
    <lineage>
        <taxon>Bacteria</taxon>
        <taxon>Pseudomonadati</taxon>
        <taxon>Bacteroidota</taxon>
        <taxon>Bacteroidia</taxon>
        <taxon>Bacteroidales</taxon>
        <taxon>Prevotellaceae</taxon>
        <taxon>Segatella</taxon>
    </lineage>
</organism>
<comment type="caution">
    <text evidence="3">The sequence shown here is derived from an EMBL/GenBank/DDBJ whole genome shotgun (WGS) entry which is preliminary data.</text>
</comment>
<dbReference type="InterPro" id="IPR030392">
    <property type="entry name" value="S74_ICA"/>
</dbReference>
<evidence type="ECO:0000313" key="4">
    <source>
        <dbReference type="Proteomes" id="UP000406735"/>
    </source>
</evidence>
<dbReference type="EMBL" id="VZCY01000112">
    <property type="protein sequence ID" value="MQN10959.1"/>
    <property type="molecule type" value="Genomic_DNA"/>
</dbReference>
<name>A0A843Y5H6_9BACT</name>
<dbReference type="AlphaFoldDB" id="A0A843Y5H6"/>
<evidence type="ECO:0000259" key="2">
    <source>
        <dbReference type="Pfam" id="PF13884"/>
    </source>
</evidence>
<feature type="coiled-coil region" evidence="1">
    <location>
        <begin position="88"/>
        <end position="115"/>
    </location>
</feature>
<dbReference type="RefSeq" id="WP_194252429.1">
    <property type="nucleotide sequence ID" value="NZ_VZAU01000059.1"/>
</dbReference>
<reference evidence="3 4" key="1">
    <citation type="submission" date="2019-09" db="EMBL/GenBank/DDBJ databases">
        <title>Distinct polysaccharide growth profiles of human intestinal Prevotella copri isolates.</title>
        <authorList>
            <person name="Fehlner-Peach H."/>
            <person name="Magnabosco C."/>
            <person name="Raghavan V."/>
            <person name="Scher J.U."/>
            <person name="Tett A."/>
            <person name="Cox L.M."/>
            <person name="Gottsegen C."/>
            <person name="Watters A."/>
            <person name="Wiltshire- Gordon J.D."/>
            <person name="Segata N."/>
            <person name="Bonneau R."/>
            <person name="Littman D.R."/>
        </authorList>
    </citation>
    <scope>NUCLEOTIDE SEQUENCE [LARGE SCALE GENOMIC DNA]</scope>
    <source>
        <strain evidence="4">iK21513</strain>
    </source>
</reference>
<gene>
    <name evidence="3" type="ORF">F7D97_13780</name>
</gene>
<proteinExistence type="predicted"/>
<evidence type="ECO:0000313" key="3">
    <source>
        <dbReference type="EMBL" id="MQN10959.1"/>
    </source>
</evidence>